<dbReference type="RefSeq" id="WP_266053390.1">
    <property type="nucleotide sequence ID" value="NZ_JAPFQO010000010.1"/>
</dbReference>
<dbReference type="InterPro" id="IPR013078">
    <property type="entry name" value="His_Pase_superF_clade-1"/>
</dbReference>
<dbReference type="PANTHER" id="PTHR47623">
    <property type="entry name" value="OS09G0287300 PROTEIN"/>
    <property type="match status" value="1"/>
</dbReference>
<sequence length="164" mass="17980">MKTLYILRHAKSSWKFDGLSDHDRPLNKRGRHDAPLMGQELAARGVAVQLVISSPAVRAISTATLVSRELDYDPDDIVVDTNVYGAGKEDLLQVVQHAPAEVDSLLLVGHNEAISEFANMLSQEPIGSLPTAGVVALQFGCESWFDISKDNATLLFKDFPKNHK</sequence>
<organism evidence="1 2">
    <name type="scientific">Pontibacter anaerobius</name>
    <dbReference type="NCBI Taxonomy" id="2993940"/>
    <lineage>
        <taxon>Bacteria</taxon>
        <taxon>Pseudomonadati</taxon>
        <taxon>Bacteroidota</taxon>
        <taxon>Cytophagia</taxon>
        <taxon>Cytophagales</taxon>
        <taxon>Hymenobacteraceae</taxon>
        <taxon>Pontibacter</taxon>
    </lineage>
</organism>
<dbReference type="SMART" id="SM00855">
    <property type="entry name" value="PGAM"/>
    <property type="match status" value="1"/>
</dbReference>
<comment type="caution">
    <text evidence="1">The sequence shown here is derived from an EMBL/GenBank/DDBJ whole genome shotgun (WGS) entry which is preliminary data.</text>
</comment>
<dbReference type="EMBL" id="JAPFQO010000010">
    <property type="protein sequence ID" value="MCX2741257.1"/>
    <property type="molecule type" value="Genomic_DNA"/>
</dbReference>
<evidence type="ECO:0000313" key="1">
    <source>
        <dbReference type="EMBL" id="MCX2741257.1"/>
    </source>
</evidence>
<proteinExistence type="predicted"/>
<dbReference type="Pfam" id="PF00300">
    <property type="entry name" value="His_Phos_1"/>
    <property type="match status" value="1"/>
</dbReference>
<dbReference type="SUPFAM" id="SSF53254">
    <property type="entry name" value="Phosphoglycerate mutase-like"/>
    <property type="match status" value="1"/>
</dbReference>
<dbReference type="Proteomes" id="UP001207228">
    <property type="component" value="Unassembled WGS sequence"/>
</dbReference>
<reference evidence="1 2" key="1">
    <citation type="submission" date="2022-11" db="EMBL/GenBank/DDBJ databases">
        <title>The characterization of three novel Bacteroidetes species and genomic analysis of their roles in tidal elemental geochemical cycles.</title>
        <authorList>
            <person name="Ma K.-J."/>
        </authorList>
    </citation>
    <scope>NUCLEOTIDE SEQUENCE [LARGE SCALE GENOMIC DNA]</scope>
    <source>
        <strain evidence="1 2">M82</strain>
    </source>
</reference>
<accession>A0ABT3RHE6</accession>
<name>A0ABT3RHE6_9BACT</name>
<dbReference type="Gene3D" id="3.40.50.1240">
    <property type="entry name" value="Phosphoglycerate mutase-like"/>
    <property type="match status" value="1"/>
</dbReference>
<gene>
    <name evidence="1" type="ORF">OO017_14960</name>
</gene>
<evidence type="ECO:0000313" key="2">
    <source>
        <dbReference type="Proteomes" id="UP001207228"/>
    </source>
</evidence>
<dbReference type="CDD" id="cd07067">
    <property type="entry name" value="HP_PGM_like"/>
    <property type="match status" value="1"/>
</dbReference>
<protein>
    <submittedName>
        <fullName evidence="1">Histidine phosphatase family protein</fullName>
    </submittedName>
</protein>
<dbReference type="PANTHER" id="PTHR47623:SF1">
    <property type="entry name" value="OS09G0287300 PROTEIN"/>
    <property type="match status" value="1"/>
</dbReference>
<dbReference type="InterPro" id="IPR029033">
    <property type="entry name" value="His_PPase_superfam"/>
</dbReference>
<keyword evidence="2" id="KW-1185">Reference proteome</keyword>